<evidence type="ECO:0000313" key="7">
    <source>
        <dbReference type="EMBL" id="PPI17211.1"/>
    </source>
</evidence>
<dbReference type="Proteomes" id="UP000052979">
    <property type="component" value="Unassembled WGS sequence"/>
</dbReference>
<feature type="active site" description="Proton donor/acceptor" evidence="3">
    <location>
        <position position="232"/>
    </location>
</feature>
<keyword evidence="2" id="KW-0378">Hydrolase</keyword>
<dbReference type="InterPro" id="IPR013658">
    <property type="entry name" value="SGL"/>
</dbReference>
<evidence type="ECO:0000313" key="9">
    <source>
        <dbReference type="Proteomes" id="UP000237966"/>
    </source>
</evidence>
<feature type="binding site" evidence="4">
    <location>
        <position position="32"/>
    </location>
    <ligand>
        <name>a divalent metal cation</name>
        <dbReference type="ChEBI" id="CHEBI:60240"/>
    </ligand>
</feature>
<dbReference type="InterPro" id="IPR051262">
    <property type="entry name" value="SMP-30/CGR1_Lactonase"/>
</dbReference>
<accession>A0A0U1PRG9</accession>
<keyword evidence="4" id="KW-0479">Metal-binding</keyword>
<evidence type="ECO:0000259" key="5">
    <source>
        <dbReference type="Pfam" id="PF08450"/>
    </source>
</evidence>
<keyword evidence="8" id="KW-1185">Reference proteome</keyword>
<feature type="binding site" evidence="4">
    <location>
        <position position="232"/>
    </location>
    <ligand>
        <name>a divalent metal cation</name>
        <dbReference type="ChEBI" id="CHEBI:60240"/>
    </ligand>
</feature>
<evidence type="ECO:0000313" key="8">
    <source>
        <dbReference type="Proteomes" id="UP000052979"/>
    </source>
</evidence>
<dbReference type="PANTHER" id="PTHR47572">
    <property type="entry name" value="LIPOPROTEIN-RELATED"/>
    <property type="match status" value="1"/>
</dbReference>
<dbReference type="EMBL" id="LBFI01000055">
    <property type="protein sequence ID" value="KKM44372.1"/>
    <property type="molecule type" value="Genomic_DNA"/>
</dbReference>
<dbReference type="Gene3D" id="2.120.10.30">
    <property type="entry name" value="TolB, C-terminal domain"/>
    <property type="match status" value="1"/>
</dbReference>
<protein>
    <submittedName>
        <fullName evidence="6 7">Gluconolactonase</fullName>
    </submittedName>
</protein>
<dbReference type="Proteomes" id="UP000237966">
    <property type="component" value="Unassembled WGS sequence"/>
</dbReference>
<dbReference type="Pfam" id="PF08450">
    <property type="entry name" value="SGL"/>
    <property type="match status" value="1"/>
</dbReference>
<dbReference type="AlphaFoldDB" id="A0A0U1PRG9"/>
<dbReference type="GO" id="GO:0016787">
    <property type="term" value="F:hydrolase activity"/>
    <property type="evidence" value="ECO:0007669"/>
    <property type="project" value="UniProtKB-KW"/>
</dbReference>
<evidence type="ECO:0000256" key="2">
    <source>
        <dbReference type="ARBA" id="ARBA00022801"/>
    </source>
</evidence>
<dbReference type="PRINTS" id="PR01790">
    <property type="entry name" value="SMP30FAMILY"/>
</dbReference>
<feature type="binding site" evidence="4">
    <location>
        <position position="142"/>
    </location>
    <ligand>
        <name>substrate</name>
    </ligand>
</feature>
<comment type="similarity">
    <text evidence="1">Belongs to the SMP-30/CGR1 family.</text>
</comment>
<evidence type="ECO:0000256" key="3">
    <source>
        <dbReference type="PIRSR" id="PIRSR605511-1"/>
    </source>
</evidence>
<dbReference type="GeneID" id="93668133"/>
<dbReference type="GO" id="GO:0046872">
    <property type="term" value="F:metal ion binding"/>
    <property type="evidence" value="ECO:0007669"/>
    <property type="project" value="UniProtKB-KW"/>
</dbReference>
<comment type="caution">
    <text evidence="6">The sequence shown here is derived from an EMBL/GenBank/DDBJ whole genome shotgun (WGS) entry which is preliminary data.</text>
</comment>
<comment type="cofactor">
    <cofactor evidence="4">
        <name>Zn(2+)</name>
        <dbReference type="ChEBI" id="CHEBI:29105"/>
    </cofactor>
    <text evidence="4">Binds 1 divalent metal cation per subunit.</text>
</comment>
<dbReference type="InterPro" id="IPR011042">
    <property type="entry name" value="6-blade_b-propeller_TolB-like"/>
</dbReference>
<gene>
    <name evidence="7" type="ORF">C5C51_00900</name>
    <name evidence="6" type="ORF">VT73_10010</name>
</gene>
<evidence type="ECO:0000313" key="6">
    <source>
        <dbReference type="EMBL" id="KKM44372.1"/>
    </source>
</evidence>
<keyword evidence="4" id="KW-0862">Zinc</keyword>
<feature type="domain" description="SMP-30/Gluconolactonase/LRE-like region" evidence="5">
    <location>
        <begin position="30"/>
        <end position="287"/>
    </location>
</feature>
<dbReference type="eggNOG" id="COG3386">
    <property type="taxonomic scope" value="Bacteria"/>
</dbReference>
<dbReference type="SUPFAM" id="SSF63829">
    <property type="entry name" value="Calcium-dependent phosphotriesterase"/>
    <property type="match status" value="1"/>
</dbReference>
<reference evidence="7 9" key="2">
    <citation type="submission" date="2018-02" db="EMBL/GenBank/DDBJ databases">
        <title>Bacteriophage NCPPB3778 and a type I-E CRISPR drive the evolution of the US Biological Select Agent, Rathayibacter toxicus.</title>
        <authorList>
            <person name="Davis E.W.II."/>
            <person name="Tabima J.F."/>
            <person name="Weisberg A.J."/>
            <person name="Lopes L.D."/>
            <person name="Wiseman M.S."/>
            <person name="Wiseman M.S."/>
            <person name="Pupko T."/>
            <person name="Belcher M.S."/>
            <person name="Sechler A.J."/>
            <person name="Tancos M.A."/>
            <person name="Schroeder B.K."/>
            <person name="Murray T.D."/>
            <person name="Luster D.G."/>
            <person name="Schneider W.L."/>
            <person name="Rogers E."/>
            <person name="Andreote F.D."/>
            <person name="Grunwald N.J."/>
            <person name="Putnam M.L."/>
            <person name="Chang J.H."/>
        </authorList>
    </citation>
    <scope>NUCLEOTIDE SEQUENCE [LARGE SCALE GENOMIC DNA]</scope>
    <source>
        <strain evidence="7 9">FH99</strain>
    </source>
</reference>
<feature type="binding site" evidence="4">
    <location>
        <position position="176"/>
    </location>
    <ligand>
        <name>a divalent metal cation</name>
        <dbReference type="ChEBI" id="CHEBI:60240"/>
    </ligand>
</feature>
<name>A0A0U1PRG9_9MICO</name>
<dbReference type="PANTHER" id="PTHR47572:SF4">
    <property type="entry name" value="LACTONASE DRP35"/>
    <property type="match status" value="1"/>
</dbReference>
<evidence type="ECO:0000256" key="1">
    <source>
        <dbReference type="ARBA" id="ARBA00008853"/>
    </source>
</evidence>
<dbReference type="EMBL" id="PSWU01000001">
    <property type="protein sequence ID" value="PPI17211.1"/>
    <property type="molecule type" value="Genomic_DNA"/>
</dbReference>
<organism evidence="6 8">
    <name type="scientific">Rathayibacter toxicus</name>
    <dbReference type="NCBI Taxonomy" id="145458"/>
    <lineage>
        <taxon>Bacteria</taxon>
        <taxon>Bacillati</taxon>
        <taxon>Actinomycetota</taxon>
        <taxon>Actinomycetes</taxon>
        <taxon>Micrococcales</taxon>
        <taxon>Microbacteriaceae</taxon>
        <taxon>Rathayibacter</taxon>
    </lineage>
</organism>
<dbReference type="PATRIC" id="fig|145458.8.peg.2271"/>
<evidence type="ECO:0000256" key="4">
    <source>
        <dbReference type="PIRSR" id="PIRSR605511-2"/>
    </source>
</evidence>
<dbReference type="KEGG" id="rtc:APU90_05360"/>
<feature type="binding site" evidence="4">
    <location>
        <position position="118"/>
    </location>
    <ligand>
        <name>substrate</name>
    </ligand>
</feature>
<dbReference type="STRING" id="145458.APU90_05360"/>
<dbReference type="RefSeq" id="WP_042733743.1">
    <property type="nucleotide sequence ID" value="NZ_CP010848.1"/>
</dbReference>
<sequence length="312" mass="33752">MKGEDAPPQILATLLAPGARLERLATGATWSEGPVWLPRERVVRWSDIPGDRILEWSAATGATRVHRSGVEFTNGRTLDMAGRVIQCSHGRRAIEREVDSIATVLVDRFGSARLNSPNDVIVASDGAIWFTDPPYGIVQPHEGYPGEKEYGGCFVFRFDETTGELREMATSVEEPNGLAFSPDERVLYVSDTSQVLREDASGNHCIHAFSVGANWELSPQGILAVITPGAPDGFRVDVQGRLWTSCADGVQILSSTGAVLARIRVPEVVGNVCFGGDDGTELFIAATTSLYRIRTRTRDAARRTLPLSAASA</sequence>
<dbReference type="InterPro" id="IPR005511">
    <property type="entry name" value="SMP-30"/>
</dbReference>
<dbReference type="OrthoDB" id="241638at2"/>
<proteinExistence type="inferred from homology"/>
<reference evidence="6 8" key="1">
    <citation type="submission" date="2015-04" db="EMBL/GenBank/DDBJ databases">
        <title>Draft genome sequence of Rathayibacter toxicus strain FH-142 (AKA 70134 or CS 32), a Western Australian isolate.</title>
        <authorList>
            <consortium name="Consortium for Microbial Forensics and Genomics (microFORGE)"/>
            <person name="Knight B.M."/>
            <person name="Roberts D.P."/>
            <person name="Lin D."/>
            <person name="Hari K."/>
            <person name="Fletcher J."/>
            <person name="Melcher U."/>
            <person name="Blagden T."/>
            <person name="Luster D.G."/>
            <person name="Sechler A.J."/>
            <person name="Schneider W.L."/>
            <person name="Winegar R.A."/>
        </authorList>
    </citation>
    <scope>NUCLEOTIDE SEQUENCE [LARGE SCALE GENOMIC DNA]</scope>
    <source>
        <strain evidence="6 8">FH142</strain>
    </source>
</reference>